<feature type="transmembrane region" description="Helical" evidence="1">
    <location>
        <begin position="165"/>
        <end position="183"/>
    </location>
</feature>
<organism evidence="2 3">
    <name type="scientific">Spirosoma utsteinense</name>
    <dbReference type="NCBI Taxonomy" id="2585773"/>
    <lineage>
        <taxon>Bacteria</taxon>
        <taxon>Pseudomonadati</taxon>
        <taxon>Bacteroidota</taxon>
        <taxon>Cytophagia</taxon>
        <taxon>Cytophagales</taxon>
        <taxon>Cytophagaceae</taxon>
        <taxon>Spirosoma</taxon>
    </lineage>
</organism>
<keyword evidence="1" id="KW-0472">Membrane</keyword>
<accession>A0ABR6W155</accession>
<protein>
    <submittedName>
        <fullName evidence="2">Membrane protein</fullName>
    </submittedName>
</protein>
<feature type="transmembrane region" description="Helical" evidence="1">
    <location>
        <begin position="40"/>
        <end position="63"/>
    </location>
</feature>
<dbReference type="InterPro" id="IPR018750">
    <property type="entry name" value="DUF2306_membrane"/>
</dbReference>
<dbReference type="RefSeq" id="WP_186736175.1">
    <property type="nucleotide sequence ID" value="NZ_VFIA01000004.1"/>
</dbReference>
<dbReference type="Proteomes" id="UP000700732">
    <property type="component" value="Unassembled WGS sequence"/>
</dbReference>
<feature type="transmembrane region" description="Helical" evidence="1">
    <location>
        <begin position="6"/>
        <end position="28"/>
    </location>
</feature>
<sequence length="231" mass="25332">MNTVVTSLLITHVAAGCLALLVGLIPMFSQKGNSLHKRAGMVFVYCMIIVAITALLLCVLQPFKMMRVFLTGIAVFSFYLTMTGWRATRQKTSGPTVADRVLAYATLVVSAAMIGFGIYLLVLNGVSFFPVLFTFFGVLTGVFAWKDATLYGKPVEKLHWFFQHITRMGGAYIATFTAALVTNMGRMVPADAPEWILTLGWIAPSVVGGMLIGRTVRYYVIKMKIAKPTLV</sequence>
<feature type="transmembrane region" description="Helical" evidence="1">
    <location>
        <begin position="128"/>
        <end position="145"/>
    </location>
</feature>
<reference evidence="2 3" key="1">
    <citation type="submission" date="2019-06" db="EMBL/GenBank/DDBJ databases">
        <title>Spirosoma utsteinense sp. nov. isolated from Antarctic ice-free soils.</title>
        <authorList>
            <person name="Tahon G."/>
        </authorList>
    </citation>
    <scope>NUCLEOTIDE SEQUENCE [LARGE SCALE GENOMIC DNA]</scope>
    <source>
        <strain evidence="2 3">LMG 31447</strain>
    </source>
</reference>
<keyword evidence="3" id="KW-1185">Reference proteome</keyword>
<feature type="transmembrane region" description="Helical" evidence="1">
    <location>
        <begin position="69"/>
        <end position="89"/>
    </location>
</feature>
<keyword evidence="1" id="KW-0812">Transmembrane</keyword>
<dbReference type="Pfam" id="PF10067">
    <property type="entry name" value="DUF2306"/>
    <property type="match status" value="1"/>
</dbReference>
<feature type="transmembrane region" description="Helical" evidence="1">
    <location>
        <begin position="101"/>
        <end position="122"/>
    </location>
</feature>
<proteinExistence type="predicted"/>
<keyword evidence="1" id="KW-1133">Transmembrane helix</keyword>
<comment type="caution">
    <text evidence="2">The sequence shown here is derived from an EMBL/GenBank/DDBJ whole genome shotgun (WGS) entry which is preliminary data.</text>
</comment>
<evidence type="ECO:0000313" key="2">
    <source>
        <dbReference type="EMBL" id="MBC3790328.1"/>
    </source>
</evidence>
<dbReference type="EMBL" id="VFIA01000004">
    <property type="protein sequence ID" value="MBC3790328.1"/>
    <property type="molecule type" value="Genomic_DNA"/>
</dbReference>
<evidence type="ECO:0000256" key="1">
    <source>
        <dbReference type="SAM" id="Phobius"/>
    </source>
</evidence>
<feature type="transmembrane region" description="Helical" evidence="1">
    <location>
        <begin position="195"/>
        <end position="213"/>
    </location>
</feature>
<evidence type="ECO:0000313" key="3">
    <source>
        <dbReference type="Proteomes" id="UP000700732"/>
    </source>
</evidence>
<gene>
    <name evidence="2" type="ORF">FH603_815</name>
</gene>
<name>A0ABR6W155_9BACT</name>